<dbReference type="EMBL" id="CP000353">
    <property type="protein sequence ID" value="ABF12599.1"/>
    <property type="molecule type" value="Genomic_DNA"/>
</dbReference>
<sequence>MQKHTPQAQKKTPIFEMGVAGKDRWGQFNESASGSGNPLATSSIRIDNARINRTRRIDDMEESECIPLFADERGPNDLLTATALA</sequence>
<dbReference type="KEGG" id="rme:Rmet_5740"/>
<proteinExistence type="predicted"/>
<organism evidence="1 2">
    <name type="scientific">Cupriavidus metallidurans (strain ATCC 43123 / DSM 2839 / NBRC 102507 / CH34)</name>
    <name type="common">Ralstonia metallidurans</name>
    <dbReference type="NCBI Taxonomy" id="266264"/>
    <lineage>
        <taxon>Bacteria</taxon>
        <taxon>Pseudomonadati</taxon>
        <taxon>Pseudomonadota</taxon>
        <taxon>Betaproteobacteria</taxon>
        <taxon>Burkholderiales</taxon>
        <taxon>Burkholderiaceae</taxon>
        <taxon>Cupriavidus</taxon>
    </lineage>
</organism>
<dbReference type="Proteomes" id="UP000002429">
    <property type="component" value="Plasmid megaplasmid"/>
</dbReference>
<dbReference type="RefSeq" id="WP_011520141.1">
    <property type="nucleotide sequence ID" value="NC_007974.2"/>
</dbReference>
<reference evidence="2" key="1">
    <citation type="journal article" date="2010" name="PLoS ONE">
        <title>The complete genome sequence of Cupriavidus metallidurans strain CH34, a master survivalist in harsh and anthropogenic environments.</title>
        <authorList>
            <person name="Janssen P.J."/>
            <person name="Van Houdt R."/>
            <person name="Moors H."/>
            <person name="Monsieurs P."/>
            <person name="Morin N."/>
            <person name="Michaux A."/>
            <person name="Benotmane M.A."/>
            <person name="Leys N."/>
            <person name="Vallaeys T."/>
            <person name="Lapidus A."/>
            <person name="Monchy S."/>
            <person name="Medigue C."/>
            <person name="Taghavi S."/>
            <person name="McCorkle S."/>
            <person name="Dunn J."/>
            <person name="van der Lelie D."/>
            <person name="Mergeay M."/>
        </authorList>
    </citation>
    <scope>NUCLEOTIDE SEQUENCE [LARGE SCALE GENOMIC DNA]</scope>
    <source>
        <strain evidence="2">ATCC 43123 / DSM 2839 / NBRC 102507 / CH34</strain>
    </source>
</reference>
<keyword evidence="2" id="KW-1185">Reference proteome</keyword>
<evidence type="ECO:0000313" key="2">
    <source>
        <dbReference type="Proteomes" id="UP000002429"/>
    </source>
</evidence>
<accession>Q1LB77</accession>
<dbReference type="AlphaFoldDB" id="Q1LB77"/>
<evidence type="ECO:0000313" key="1">
    <source>
        <dbReference type="EMBL" id="ABF12599.1"/>
    </source>
</evidence>
<dbReference type="HOGENOM" id="CLU_2510304_0_0_4"/>
<name>Q1LB77_CUPMC</name>
<geneLocation type="plasmid" evidence="1 2">
    <name>megaplasmid</name>
</geneLocation>
<keyword evidence="1" id="KW-0614">Plasmid</keyword>
<protein>
    <submittedName>
        <fullName evidence="1">Uncharacterized protein</fullName>
    </submittedName>
</protein>
<gene>
    <name evidence="1" type="ordered locus">Rmet_5740</name>
</gene>